<dbReference type="AlphaFoldDB" id="X1SHF4"/>
<comment type="caution">
    <text evidence="1">The sequence shown here is derived from an EMBL/GenBank/DDBJ whole genome shotgun (WGS) entry which is preliminary data.</text>
</comment>
<proteinExistence type="predicted"/>
<gene>
    <name evidence="1" type="ORF">S12H4_34627</name>
</gene>
<protein>
    <submittedName>
        <fullName evidence="1">Uncharacterized protein</fullName>
    </submittedName>
</protein>
<feature type="non-terminal residue" evidence="1">
    <location>
        <position position="1"/>
    </location>
</feature>
<organism evidence="1">
    <name type="scientific">marine sediment metagenome</name>
    <dbReference type="NCBI Taxonomy" id="412755"/>
    <lineage>
        <taxon>unclassified sequences</taxon>
        <taxon>metagenomes</taxon>
        <taxon>ecological metagenomes</taxon>
    </lineage>
</organism>
<sequence>APLFISEQSEQGTEVTCEQCGSVYEAMQIH</sequence>
<reference evidence="1" key="1">
    <citation type="journal article" date="2014" name="Front. Microbiol.">
        <title>High frequency of phylogenetically diverse reductive dehalogenase-homologous genes in deep subseafloor sedimentary metagenomes.</title>
        <authorList>
            <person name="Kawai M."/>
            <person name="Futagami T."/>
            <person name="Toyoda A."/>
            <person name="Takaki Y."/>
            <person name="Nishi S."/>
            <person name="Hori S."/>
            <person name="Arai W."/>
            <person name="Tsubouchi T."/>
            <person name="Morono Y."/>
            <person name="Uchiyama I."/>
            <person name="Ito T."/>
            <person name="Fujiyama A."/>
            <person name="Inagaki F."/>
            <person name="Takami H."/>
        </authorList>
    </citation>
    <scope>NUCLEOTIDE SEQUENCE</scope>
    <source>
        <strain evidence="1">Expedition CK06-06</strain>
    </source>
</reference>
<accession>X1SHF4</accession>
<evidence type="ECO:0000313" key="1">
    <source>
        <dbReference type="EMBL" id="GAI92408.1"/>
    </source>
</evidence>
<name>X1SHF4_9ZZZZ</name>
<dbReference type="EMBL" id="BARW01020508">
    <property type="protein sequence ID" value="GAI92408.1"/>
    <property type="molecule type" value="Genomic_DNA"/>
</dbReference>